<proteinExistence type="predicted"/>
<evidence type="ECO:0000313" key="5">
    <source>
        <dbReference type="Proteomes" id="UP001143362"/>
    </source>
</evidence>
<dbReference type="PANTHER" id="PTHR43158:SF2">
    <property type="entry name" value="SKFA PEPTIDE EXPORT ATP-BINDING PROTEIN SKFE"/>
    <property type="match status" value="1"/>
</dbReference>
<keyword evidence="1" id="KW-0547">Nucleotide-binding</keyword>
<dbReference type="SMART" id="SM00382">
    <property type="entry name" value="AAA"/>
    <property type="match status" value="2"/>
</dbReference>
<dbReference type="RefSeq" id="WP_279247369.1">
    <property type="nucleotide sequence ID" value="NZ_SHNN01000007.1"/>
</dbReference>
<evidence type="ECO:0000313" key="4">
    <source>
        <dbReference type="EMBL" id="MCX2983330.1"/>
    </source>
</evidence>
<reference evidence="4" key="1">
    <citation type="submission" date="2019-02" db="EMBL/GenBank/DDBJ databases">
        <authorList>
            <person name="Li S.-H."/>
        </authorList>
    </citation>
    <scope>NUCLEOTIDE SEQUENCE</scope>
    <source>
        <strain evidence="4">IMCC14734</strain>
    </source>
</reference>
<sequence length="487" mass="53316">MTAFFLNASKLNYSYRALPVLHDISWQWLPGEQWACLGPNGSGKTTLAKLLSKQLRITSGELHTSADLNTIAYVCFEQQQALCARDDRFDDSEMRADAHDPGTTVEQAILNGEHASGEFSKWAQRLRIEHILQRGIRFISTGEMRKTLLLRAILSGPDLLILDSPLDGLDIQSQAEMSTLIEDLLASPLRVMLLCRQAEDLPKGVSHILALNEGSIIASGERETVLASAAVEAVLNPPQADLGNLPAPAQRAYSVAPDAPLLDLHSVNVSYDGVRVLHNVEWTFAHGQHCCVSGPNGCGKTTLLSLVTGDNHKAYGQDITLFGVLRGSGESVWDIKQKFGLVDTKLHLNFARGMKALEVVVSGFFDTVGLYDDWGDQQRQTASDWLQALGLGTYERESFDSLSFGVQRMVLLARAMVKSPQILILDEPCLGLDGPHRRTVLRAIDHIANNSDTQVIYVSHSSGEMPACINQQVTFVPGSDGFDVVCR</sequence>
<keyword evidence="2 4" id="KW-0067">ATP-binding</keyword>
<accession>A0ABT3TNI6</accession>
<dbReference type="Pfam" id="PF00005">
    <property type="entry name" value="ABC_tran"/>
    <property type="match status" value="2"/>
</dbReference>
<dbReference type="EMBL" id="SHNN01000007">
    <property type="protein sequence ID" value="MCX2983330.1"/>
    <property type="molecule type" value="Genomic_DNA"/>
</dbReference>
<dbReference type="PROSITE" id="PS50893">
    <property type="entry name" value="ABC_TRANSPORTER_2"/>
    <property type="match status" value="2"/>
</dbReference>
<evidence type="ECO:0000256" key="2">
    <source>
        <dbReference type="ARBA" id="ARBA00022840"/>
    </source>
</evidence>
<name>A0ABT3TNI6_9GAMM</name>
<comment type="caution">
    <text evidence="4">The sequence shown here is derived from an EMBL/GenBank/DDBJ whole genome shotgun (WGS) entry which is preliminary data.</text>
</comment>
<dbReference type="PANTHER" id="PTHR43158">
    <property type="entry name" value="SKFA PEPTIDE EXPORT ATP-BINDING PROTEIN SKFE"/>
    <property type="match status" value="1"/>
</dbReference>
<dbReference type="SUPFAM" id="SSF52540">
    <property type="entry name" value="P-loop containing nucleoside triphosphate hydrolases"/>
    <property type="match status" value="2"/>
</dbReference>
<protein>
    <submittedName>
        <fullName evidence="4">ATP-binding cassette domain-containing protein</fullName>
    </submittedName>
</protein>
<dbReference type="InterPro" id="IPR003439">
    <property type="entry name" value="ABC_transporter-like_ATP-bd"/>
</dbReference>
<feature type="domain" description="ABC transporter" evidence="3">
    <location>
        <begin position="6"/>
        <end position="238"/>
    </location>
</feature>
<organism evidence="4 5">
    <name type="scientific">Candidatus Litorirhabdus singularis</name>
    <dbReference type="NCBI Taxonomy" id="2518993"/>
    <lineage>
        <taxon>Bacteria</taxon>
        <taxon>Pseudomonadati</taxon>
        <taxon>Pseudomonadota</taxon>
        <taxon>Gammaproteobacteria</taxon>
        <taxon>Cellvibrionales</taxon>
        <taxon>Halieaceae</taxon>
        <taxon>Candidatus Litorirhabdus</taxon>
    </lineage>
</organism>
<feature type="domain" description="ABC transporter" evidence="3">
    <location>
        <begin position="262"/>
        <end position="487"/>
    </location>
</feature>
<dbReference type="InterPro" id="IPR027417">
    <property type="entry name" value="P-loop_NTPase"/>
</dbReference>
<gene>
    <name evidence="4" type="ORF">EYC98_20920</name>
</gene>
<dbReference type="Proteomes" id="UP001143362">
    <property type="component" value="Unassembled WGS sequence"/>
</dbReference>
<dbReference type="InterPro" id="IPR003593">
    <property type="entry name" value="AAA+_ATPase"/>
</dbReference>
<evidence type="ECO:0000256" key="1">
    <source>
        <dbReference type="ARBA" id="ARBA00022741"/>
    </source>
</evidence>
<dbReference type="Gene3D" id="3.40.50.300">
    <property type="entry name" value="P-loop containing nucleotide triphosphate hydrolases"/>
    <property type="match status" value="2"/>
</dbReference>
<keyword evidence="5" id="KW-1185">Reference proteome</keyword>
<evidence type="ECO:0000259" key="3">
    <source>
        <dbReference type="PROSITE" id="PS50893"/>
    </source>
</evidence>
<dbReference type="GO" id="GO:0005524">
    <property type="term" value="F:ATP binding"/>
    <property type="evidence" value="ECO:0007669"/>
    <property type="project" value="UniProtKB-KW"/>
</dbReference>